<evidence type="ECO:0000256" key="8">
    <source>
        <dbReference type="ARBA" id="ARBA00023180"/>
    </source>
</evidence>
<proteinExistence type="predicted"/>
<dbReference type="SUPFAM" id="SSF52047">
    <property type="entry name" value="RNI-like"/>
    <property type="match status" value="1"/>
</dbReference>
<keyword evidence="3" id="KW-0812">Transmembrane</keyword>
<organism evidence="12 13">
    <name type="scientific">Pajaroellobacter abortibovis</name>
    <dbReference type="NCBI Taxonomy" id="1882918"/>
    <lineage>
        <taxon>Bacteria</taxon>
        <taxon>Pseudomonadati</taxon>
        <taxon>Myxococcota</taxon>
        <taxon>Polyangia</taxon>
        <taxon>Polyangiales</taxon>
        <taxon>Polyangiaceae</taxon>
    </lineage>
</organism>
<evidence type="ECO:0000313" key="12">
    <source>
        <dbReference type="EMBL" id="APS00056.1"/>
    </source>
</evidence>
<dbReference type="AlphaFoldDB" id="A0A1L6MX78"/>
<evidence type="ECO:0000256" key="2">
    <source>
        <dbReference type="ARBA" id="ARBA00022475"/>
    </source>
</evidence>
<dbReference type="PANTHER" id="PTHR48052">
    <property type="entry name" value="UNNAMED PRODUCT"/>
    <property type="match status" value="1"/>
</dbReference>
<dbReference type="PROSITE" id="PS51257">
    <property type="entry name" value="PROKAR_LIPOPROTEIN"/>
    <property type="match status" value="1"/>
</dbReference>
<feature type="region of interest" description="Disordered" evidence="10">
    <location>
        <begin position="24"/>
        <end position="43"/>
    </location>
</feature>
<keyword evidence="13" id="KW-1185">Reference proteome</keyword>
<protein>
    <submittedName>
        <fullName evidence="12">Uncharacterized protein</fullName>
    </submittedName>
</protein>
<feature type="signal peptide" evidence="11">
    <location>
        <begin position="1"/>
        <end position="21"/>
    </location>
</feature>
<evidence type="ECO:0000256" key="9">
    <source>
        <dbReference type="ARBA" id="ARBA00037847"/>
    </source>
</evidence>
<evidence type="ECO:0000256" key="4">
    <source>
        <dbReference type="ARBA" id="ARBA00022729"/>
    </source>
</evidence>
<dbReference type="GO" id="GO:0012505">
    <property type="term" value="C:endomembrane system"/>
    <property type="evidence" value="ECO:0007669"/>
    <property type="project" value="UniProtKB-SubCell"/>
</dbReference>
<dbReference type="PANTHER" id="PTHR48052:SF8">
    <property type="entry name" value="LRR RECEPTOR-LIKE SERINE_THREONINE-PROTEIN KINASE FLS2"/>
    <property type="match status" value="1"/>
</dbReference>
<evidence type="ECO:0000256" key="11">
    <source>
        <dbReference type="SAM" id="SignalP"/>
    </source>
</evidence>
<dbReference type="Gene3D" id="3.80.10.10">
    <property type="entry name" value="Ribonuclease Inhibitor"/>
    <property type="match status" value="1"/>
</dbReference>
<evidence type="ECO:0000256" key="10">
    <source>
        <dbReference type="SAM" id="MobiDB-lite"/>
    </source>
</evidence>
<dbReference type="RefSeq" id="WP_075276723.1">
    <property type="nucleotide sequence ID" value="NZ_CP016908.1"/>
</dbReference>
<sequence length="427" mass="48558">MALSCQKNALFCFLFSLLSSCETTSSVSTGPDEESKQGNILWNDRRNGKQIENDICKSTLDFSYNQLSWNSEKRGPLKDHLKKFEKCIQKMYLNIEGRDDLEKEDCKVIAESPINGINLKETNADMACLTELAKSPSLTQIKLGYERHFKGNRLLSDTAVQQLAPLQLETFELTDHLEIFTDAAITPLNLKKATSVVLNANNLTGNALANSHEWNSLKKLQLWGSKFDSNSLQYASSWGQLTHLNLYGKNLTEALAQHGEQLSSLEEVSLHNMKDIALVGSHKWKQLKVLQLYSEEFTFEALKFIDAPLKVLKLHGNKFDSNQLAIIPALDLKKRCSQLEKIELSGDHFTDQLLQYAEEAKIIELELWGKQFTDQVLRYGKKWKLQSLSLHGDNFTENAVKIANQQWPALRFFYTSGAQFKKDGFRI</sequence>
<keyword evidence="8" id="KW-0325">Glycoprotein</keyword>
<evidence type="ECO:0000256" key="7">
    <source>
        <dbReference type="ARBA" id="ARBA00023170"/>
    </source>
</evidence>
<dbReference type="OrthoDB" id="232968at2"/>
<keyword evidence="7" id="KW-0675">Receptor</keyword>
<evidence type="ECO:0000256" key="6">
    <source>
        <dbReference type="ARBA" id="ARBA00023136"/>
    </source>
</evidence>
<keyword evidence="4 11" id="KW-0732">Signal</keyword>
<reference evidence="12 13" key="1">
    <citation type="submission" date="2016-08" db="EMBL/GenBank/DDBJ databases">
        <title>Identification and validation of antigenic proteins from Pajaroellobacter abortibovis using de-novo genome sequence assembly and reverse vaccinology.</title>
        <authorList>
            <person name="Welly B.T."/>
            <person name="Miller M.R."/>
            <person name="Stott J.L."/>
            <person name="Blanchard M.T."/>
            <person name="Islas-Trejo A.D."/>
            <person name="O'Rourke S.M."/>
            <person name="Young A.E."/>
            <person name="Medrano J.F."/>
            <person name="Van Eenennaam A.L."/>
        </authorList>
    </citation>
    <scope>NUCLEOTIDE SEQUENCE [LARGE SCALE GENOMIC DNA]</scope>
    <source>
        <strain evidence="12 13">BTF92-0548A/99-0131</strain>
    </source>
</reference>
<evidence type="ECO:0000313" key="13">
    <source>
        <dbReference type="Proteomes" id="UP000185544"/>
    </source>
</evidence>
<feature type="chain" id="PRO_5012995960" evidence="11">
    <location>
        <begin position="22"/>
        <end position="427"/>
    </location>
</feature>
<dbReference type="GO" id="GO:0005886">
    <property type="term" value="C:plasma membrane"/>
    <property type="evidence" value="ECO:0007669"/>
    <property type="project" value="UniProtKB-SubCell"/>
</dbReference>
<keyword evidence="6" id="KW-0472">Membrane</keyword>
<evidence type="ECO:0000256" key="3">
    <source>
        <dbReference type="ARBA" id="ARBA00022692"/>
    </source>
</evidence>
<name>A0A1L6MX78_9BACT</name>
<gene>
    <name evidence="12" type="ORF">BCY86_04700</name>
</gene>
<evidence type="ECO:0000256" key="1">
    <source>
        <dbReference type="ARBA" id="ARBA00004236"/>
    </source>
</evidence>
<dbReference type="KEGG" id="pabo:BCY86_04700"/>
<keyword evidence="2" id="KW-1003">Cell membrane</keyword>
<dbReference type="InterPro" id="IPR032675">
    <property type="entry name" value="LRR_dom_sf"/>
</dbReference>
<comment type="subcellular location">
    <subcellularLocation>
        <location evidence="1">Cell membrane</location>
    </subcellularLocation>
    <subcellularLocation>
        <location evidence="9">Endomembrane system</location>
        <topology evidence="9">Single-pass membrane protein</topology>
    </subcellularLocation>
</comment>
<dbReference type="EMBL" id="CP016908">
    <property type="protein sequence ID" value="APS00056.1"/>
    <property type="molecule type" value="Genomic_DNA"/>
</dbReference>
<dbReference type="Proteomes" id="UP000185544">
    <property type="component" value="Chromosome"/>
</dbReference>
<evidence type="ECO:0000256" key="5">
    <source>
        <dbReference type="ARBA" id="ARBA00022989"/>
    </source>
</evidence>
<keyword evidence="5" id="KW-1133">Transmembrane helix</keyword>
<accession>A0A1L6MX78</accession>